<organism evidence="1 2">
    <name type="scientific">Kutzneria chonburiensis</name>
    <dbReference type="NCBI Taxonomy" id="1483604"/>
    <lineage>
        <taxon>Bacteria</taxon>
        <taxon>Bacillati</taxon>
        <taxon>Actinomycetota</taxon>
        <taxon>Actinomycetes</taxon>
        <taxon>Pseudonocardiales</taxon>
        <taxon>Pseudonocardiaceae</taxon>
        <taxon>Kutzneria</taxon>
    </lineage>
</organism>
<dbReference type="RefSeq" id="WP_273937303.1">
    <property type="nucleotide sequence ID" value="NZ_CP097263.1"/>
</dbReference>
<dbReference type="EMBL" id="JBHLUD010000013">
    <property type="protein sequence ID" value="MFC0547070.1"/>
    <property type="molecule type" value="Genomic_DNA"/>
</dbReference>
<dbReference type="Proteomes" id="UP001589810">
    <property type="component" value="Unassembled WGS sequence"/>
</dbReference>
<keyword evidence="2" id="KW-1185">Reference proteome</keyword>
<protein>
    <recommendedName>
        <fullName evidence="3">Holliday junction resolvase</fullName>
    </recommendedName>
</protein>
<evidence type="ECO:0000313" key="2">
    <source>
        <dbReference type="Proteomes" id="UP001589810"/>
    </source>
</evidence>
<reference evidence="1 2" key="1">
    <citation type="submission" date="2024-09" db="EMBL/GenBank/DDBJ databases">
        <authorList>
            <person name="Sun Q."/>
            <person name="Mori K."/>
        </authorList>
    </citation>
    <scope>NUCLEOTIDE SEQUENCE [LARGE SCALE GENOMIC DNA]</scope>
    <source>
        <strain evidence="1 2">TBRC 1432</strain>
    </source>
</reference>
<proteinExistence type="predicted"/>
<accession>A0ABV6N3C1</accession>
<sequence>MEKKKAAPKARKLSVPNGRAVKARGRNWENAVVSICHRLGWVDAKRNGAVYGGADRGDIGGAPLTIQCKAVDRVQLWRHLDDAIEQAGHNGTSDETCVVYKRHGGSTADAAWVFRGDFAERLLQHYYLTFSKD</sequence>
<evidence type="ECO:0000313" key="1">
    <source>
        <dbReference type="EMBL" id="MFC0547070.1"/>
    </source>
</evidence>
<gene>
    <name evidence="1" type="ORF">ACFFH7_36555</name>
</gene>
<comment type="caution">
    <text evidence="1">The sequence shown here is derived from an EMBL/GenBank/DDBJ whole genome shotgun (WGS) entry which is preliminary data.</text>
</comment>
<name>A0ABV6N3C1_9PSEU</name>
<evidence type="ECO:0008006" key="3">
    <source>
        <dbReference type="Google" id="ProtNLM"/>
    </source>
</evidence>